<dbReference type="WBParaSite" id="GPLIN_000428700">
    <property type="protein sequence ID" value="GPLIN_000428700"/>
    <property type="gene ID" value="GPLIN_000428700"/>
</dbReference>
<dbReference type="SUPFAM" id="SSF52343">
    <property type="entry name" value="Ferredoxin reductase-like, C-terminal NADP-linked domain"/>
    <property type="match status" value="1"/>
</dbReference>
<organism evidence="8 9">
    <name type="scientific">Globodera pallida</name>
    <name type="common">Potato cyst nematode worm</name>
    <name type="synonym">Heterodera pallida</name>
    <dbReference type="NCBI Taxonomy" id="36090"/>
    <lineage>
        <taxon>Eukaryota</taxon>
        <taxon>Metazoa</taxon>
        <taxon>Ecdysozoa</taxon>
        <taxon>Nematoda</taxon>
        <taxon>Chromadorea</taxon>
        <taxon>Rhabditida</taxon>
        <taxon>Tylenchina</taxon>
        <taxon>Tylenchomorpha</taxon>
        <taxon>Tylenchoidea</taxon>
        <taxon>Heteroderidae</taxon>
        <taxon>Heteroderinae</taxon>
        <taxon>Globodera</taxon>
    </lineage>
</organism>
<dbReference type="EC" id="1.16.1.8" evidence="5"/>
<evidence type="ECO:0000256" key="5">
    <source>
        <dbReference type="ARBA" id="ARBA00039088"/>
    </source>
</evidence>
<dbReference type="Gene3D" id="3.40.50.80">
    <property type="entry name" value="Nucleotide-binding domain of ferredoxin-NADP reductase (FNR) module"/>
    <property type="match status" value="1"/>
</dbReference>
<dbReference type="FunFam" id="1.20.990.10:FF:000007">
    <property type="entry name" value="Methionine synthase reductase"/>
    <property type="match status" value="1"/>
</dbReference>
<dbReference type="GO" id="GO:0005829">
    <property type="term" value="C:cytosol"/>
    <property type="evidence" value="ECO:0007669"/>
    <property type="project" value="TreeGrafter"/>
</dbReference>
<reference evidence="8" key="1">
    <citation type="submission" date="2013-12" db="EMBL/GenBank/DDBJ databases">
        <authorList>
            <person name="Aslett M."/>
        </authorList>
    </citation>
    <scope>NUCLEOTIDE SEQUENCE [LARGE SCALE GENOMIC DNA]</scope>
    <source>
        <strain evidence="8">Lindley</strain>
    </source>
</reference>
<evidence type="ECO:0000256" key="3">
    <source>
        <dbReference type="ARBA" id="ARBA00022827"/>
    </source>
</evidence>
<dbReference type="InterPro" id="IPR023173">
    <property type="entry name" value="NADPH_Cyt_P450_Rdtase_alpha"/>
</dbReference>
<evidence type="ECO:0000256" key="1">
    <source>
        <dbReference type="ARBA" id="ARBA00001974"/>
    </source>
</evidence>
<dbReference type="GO" id="GO:0009086">
    <property type="term" value="P:methionine biosynthetic process"/>
    <property type="evidence" value="ECO:0007669"/>
    <property type="project" value="TreeGrafter"/>
</dbReference>
<sequence>MSELPSLKIGAKKLAQVTELSVPAVTQPLLNINIEQNEQAISADLRALWQRGAAIPTAFGPLVCARVLHNACVSCSDTGRIGKTKWELELALIGEDKSREGGGGGVGDAKLREQLLANCDAGDSFNVLFENPEDEVHFVLQRLGLSGEMADTEHRLEVRRQLPESDAKLAHLPSHCSPRQLLSQFVDIRRAPSRLALRVFADHADDAGERRRLLELCSAQGALEFTKFVRQPNISLVEILCKFPSLSPPLGCLIECLPRLLPRHYTLACNLTAQHETIRFRFVYSVLELPAPVLDGCAEFAGKKRYGACSQWLLQLTPGQTVQLVQKEPSKFRFLPPSLVSAMSSSAAASAADDHHLLLNTPLMMVGPGTGVAPFIAFLQKIRHCIQRTGGGGANCERNGVKRVLFYASSNLEDEFLFSELVLCESRPGAAASSRRPARVYNALRERSAEVADFLTESDGLFYACGDVKNMSRELWMCLRDILQSHKGFSPVESIEWLKKLREQERLIEDVWS</sequence>
<dbReference type="InterPro" id="IPR017938">
    <property type="entry name" value="Riboflavin_synthase-like_b-brl"/>
</dbReference>
<protein>
    <recommendedName>
        <fullName evidence="6">Methionine synthase reductase</fullName>
        <ecNumber evidence="5">1.16.1.8</ecNumber>
    </recommendedName>
</protein>
<keyword evidence="2" id="KW-0285">Flavoprotein</keyword>
<dbReference type="SUPFAM" id="SSF63380">
    <property type="entry name" value="Riboflavin synthase domain-like"/>
    <property type="match status" value="1"/>
</dbReference>
<reference evidence="9" key="3">
    <citation type="submission" date="2016-06" db="UniProtKB">
        <authorList>
            <consortium name="WormBaseParasite"/>
        </authorList>
    </citation>
    <scope>IDENTIFICATION</scope>
</reference>
<dbReference type="PROSITE" id="PS51384">
    <property type="entry name" value="FAD_FR"/>
    <property type="match status" value="1"/>
</dbReference>
<accession>A0A183BUK1</accession>
<reference evidence="8" key="2">
    <citation type="submission" date="2014-05" db="EMBL/GenBank/DDBJ databases">
        <title>The genome and life-stage specific transcriptomes of Globodera pallida elucidate key aspects of plant parasitism by a cyst nematode.</title>
        <authorList>
            <person name="Cotton J.A."/>
            <person name="Lilley C.J."/>
            <person name="Jones L.M."/>
            <person name="Kikuchi T."/>
            <person name="Reid A.J."/>
            <person name="Thorpe P."/>
            <person name="Tsai I.J."/>
            <person name="Beasley H."/>
            <person name="Blok V."/>
            <person name="Cock P.J.A."/>
            <person name="Van den Akker S.E."/>
            <person name="Holroyd N."/>
            <person name="Hunt M."/>
            <person name="Mantelin S."/>
            <person name="Naghra H."/>
            <person name="Pain A."/>
            <person name="Palomares-Rius J.E."/>
            <person name="Zarowiecki M."/>
            <person name="Berriman M."/>
            <person name="Jones J.T."/>
            <person name="Urwin P.E."/>
        </authorList>
    </citation>
    <scope>NUCLEOTIDE SEQUENCE [LARGE SCALE GENOMIC DNA]</scope>
    <source>
        <strain evidence="8">Lindley</strain>
    </source>
</reference>
<dbReference type="Gene3D" id="2.40.30.10">
    <property type="entry name" value="Translation factors"/>
    <property type="match status" value="1"/>
</dbReference>
<dbReference type="InterPro" id="IPR003097">
    <property type="entry name" value="CysJ-like_FAD-binding"/>
</dbReference>
<dbReference type="InterPro" id="IPR017927">
    <property type="entry name" value="FAD-bd_FR_type"/>
</dbReference>
<dbReference type="AlphaFoldDB" id="A0A183BUK1"/>
<dbReference type="Proteomes" id="UP000050741">
    <property type="component" value="Unassembled WGS sequence"/>
</dbReference>
<dbReference type="GO" id="GO:0030586">
    <property type="term" value="F:[methionine synthase] reductase (NADPH) activity"/>
    <property type="evidence" value="ECO:0007669"/>
    <property type="project" value="UniProtKB-EC"/>
</dbReference>
<dbReference type="GO" id="GO:0010181">
    <property type="term" value="F:FMN binding"/>
    <property type="evidence" value="ECO:0007669"/>
    <property type="project" value="TreeGrafter"/>
</dbReference>
<evidence type="ECO:0000256" key="4">
    <source>
        <dbReference type="ARBA" id="ARBA00023002"/>
    </source>
</evidence>
<proteinExistence type="predicted"/>
<evidence type="ECO:0000256" key="2">
    <source>
        <dbReference type="ARBA" id="ARBA00022630"/>
    </source>
</evidence>
<dbReference type="Pfam" id="PF00667">
    <property type="entry name" value="FAD_binding_1"/>
    <property type="match status" value="1"/>
</dbReference>
<dbReference type="InterPro" id="IPR039261">
    <property type="entry name" value="FNR_nucleotide-bd"/>
</dbReference>
<dbReference type="GO" id="GO:0050660">
    <property type="term" value="F:flavin adenine dinucleotide binding"/>
    <property type="evidence" value="ECO:0007669"/>
    <property type="project" value="TreeGrafter"/>
</dbReference>
<dbReference type="PANTHER" id="PTHR19384">
    <property type="entry name" value="NITRIC OXIDE SYNTHASE-RELATED"/>
    <property type="match status" value="1"/>
</dbReference>
<keyword evidence="4" id="KW-0560">Oxidoreductase</keyword>
<evidence type="ECO:0000259" key="7">
    <source>
        <dbReference type="PROSITE" id="PS51384"/>
    </source>
</evidence>
<keyword evidence="8" id="KW-1185">Reference proteome</keyword>
<comment type="cofactor">
    <cofactor evidence="1">
        <name>FAD</name>
        <dbReference type="ChEBI" id="CHEBI:57692"/>
    </cofactor>
</comment>
<dbReference type="PANTHER" id="PTHR19384:SF84">
    <property type="entry name" value="METHIONINE SYNTHASE REDUCTASE"/>
    <property type="match status" value="1"/>
</dbReference>
<evidence type="ECO:0000313" key="9">
    <source>
        <dbReference type="WBParaSite" id="GPLIN_000428700"/>
    </source>
</evidence>
<evidence type="ECO:0000313" key="8">
    <source>
        <dbReference type="Proteomes" id="UP000050741"/>
    </source>
</evidence>
<name>A0A183BUK1_GLOPA</name>
<dbReference type="PRINTS" id="PR00371">
    <property type="entry name" value="FPNCR"/>
</dbReference>
<dbReference type="GO" id="GO:0050667">
    <property type="term" value="P:homocysteine metabolic process"/>
    <property type="evidence" value="ECO:0007669"/>
    <property type="project" value="TreeGrafter"/>
</dbReference>
<feature type="domain" description="FAD-binding FR-type" evidence="7">
    <location>
        <begin position="60"/>
        <end position="336"/>
    </location>
</feature>
<keyword evidence="3" id="KW-0274">FAD</keyword>
<dbReference type="InterPro" id="IPR001709">
    <property type="entry name" value="Flavoprot_Pyr_Nucl_cyt_Rdtase"/>
</dbReference>
<dbReference type="Gene3D" id="1.20.990.10">
    <property type="entry name" value="NADPH-cytochrome p450 Reductase, Chain A, domain 3"/>
    <property type="match status" value="1"/>
</dbReference>
<evidence type="ECO:0000256" key="6">
    <source>
        <dbReference type="ARBA" id="ARBA00040659"/>
    </source>
</evidence>